<dbReference type="InterPro" id="IPR002347">
    <property type="entry name" value="SDR_fam"/>
</dbReference>
<dbReference type="GO" id="GO:0016491">
    <property type="term" value="F:oxidoreductase activity"/>
    <property type="evidence" value="ECO:0007669"/>
    <property type="project" value="UniProtKB-KW"/>
</dbReference>
<dbReference type="AlphaFoldDB" id="A0A6L9LCN5"/>
<dbReference type="RefSeq" id="WP_163954418.1">
    <property type="nucleotide sequence ID" value="NZ_JAAFZH010000016.1"/>
</dbReference>
<dbReference type="Gene3D" id="3.40.50.720">
    <property type="entry name" value="NAD(P)-binding Rossmann-like Domain"/>
    <property type="match status" value="1"/>
</dbReference>
<gene>
    <name evidence="3" type="ORF">GK108_25600</name>
</gene>
<evidence type="ECO:0000256" key="1">
    <source>
        <dbReference type="ARBA" id="ARBA00006484"/>
    </source>
</evidence>
<accession>A0A6L9LCN5</accession>
<evidence type="ECO:0000256" key="2">
    <source>
        <dbReference type="ARBA" id="ARBA00023002"/>
    </source>
</evidence>
<dbReference type="InterPro" id="IPR036291">
    <property type="entry name" value="NAD(P)-bd_dom_sf"/>
</dbReference>
<dbReference type="PANTHER" id="PTHR43669">
    <property type="entry name" value="5-KETO-D-GLUCONATE 5-REDUCTASE"/>
    <property type="match status" value="1"/>
</dbReference>
<keyword evidence="4" id="KW-1185">Reference proteome</keyword>
<dbReference type="Pfam" id="PF00106">
    <property type="entry name" value="adh_short"/>
    <property type="match status" value="1"/>
</dbReference>
<dbReference type="PRINTS" id="PR00081">
    <property type="entry name" value="GDHRDH"/>
</dbReference>
<proteinExistence type="inferred from homology"/>
<comment type="caution">
    <text evidence="3">The sequence shown here is derived from an EMBL/GenBank/DDBJ whole genome shotgun (WGS) entry which is preliminary data.</text>
</comment>
<name>A0A6L9LCN5_9BACT</name>
<dbReference type="SUPFAM" id="SSF51735">
    <property type="entry name" value="NAD(P)-binding Rossmann-fold domains"/>
    <property type="match status" value="1"/>
</dbReference>
<evidence type="ECO:0000313" key="3">
    <source>
        <dbReference type="EMBL" id="NDU98286.1"/>
    </source>
</evidence>
<sequence length="227" mass="24398">MKSVLVTGASGNLGITVVEELHQQGYHIVATFSSDKKLGLFSHLSNVDSYVVDVLDADQVTAFLKKLDGHTIEAAVLLVGGFAAGTIHDTNVADLEDMYRLNFLSAFNFVKPLLAQFETQGGGQFVFIGARPALEPEAGKSLTAYSLSKSLIFELANLVNAEGKKKRVSATVIVPSIIDTPPNREAMPDADPSKWVSPQDISKTIAFLLSDTGQSISEPVLKLYNQS</sequence>
<evidence type="ECO:0000313" key="4">
    <source>
        <dbReference type="Proteomes" id="UP000474175"/>
    </source>
</evidence>
<comment type="similarity">
    <text evidence="1">Belongs to the short-chain dehydrogenases/reductases (SDR) family.</text>
</comment>
<reference evidence="3 4" key="1">
    <citation type="submission" date="2020-02" db="EMBL/GenBank/DDBJ databases">
        <title>Draft genome sequence of two Spirosoma agri KCTC 52727 and Spirosoma terrae KCTC 52035.</title>
        <authorList>
            <person name="Rojas J."/>
            <person name="Ambika Manirajan B."/>
            <person name="Suarez C."/>
            <person name="Ratering S."/>
            <person name="Schnell S."/>
        </authorList>
    </citation>
    <scope>NUCLEOTIDE SEQUENCE [LARGE SCALE GENOMIC DNA]</scope>
    <source>
        <strain evidence="3 4">KCTC 52035</strain>
    </source>
</reference>
<organism evidence="3 4">
    <name type="scientific">Spirosoma terrae</name>
    <dbReference type="NCBI Taxonomy" id="1968276"/>
    <lineage>
        <taxon>Bacteria</taxon>
        <taxon>Pseudomonadati</taxon>
        <taxon>Bacteroidota</taxon>
        <taxon>Cytophagia</taxon>
        <taxon>Cytophagales</taxon>
        <taxon>Cytophagaceae</taxon>
        <taxon>Spirosoma</taxon>
    </lineage>
</organism>
<dbReference type="EMBL" id="JAAFZH010000016">
    <property type="protein sequence ID" value="NDU98286.1"/>
    <property type="molecule type" value="Genomic_DNA"/>
</dbReference>
<protein>
    <submittedName>
        <fullName evidence="3">SDR family NAD(P)-dependent oxidoreductase</fullName>
    </submittedName>
</protein>
<dbReference type="PANTHER" id="PTHR43669:SF3">
    <property type="entry name" value="ALCOHOL DEHYDROGENASE, PUTATIVE (AFU_ORTHOLOGUE AFUA_3G03445)-RELATED"/>
    <property type="match status" value="1"/>
</dbReference>
<keyword evidence="2" id="KW-0560">Oxidoreductase</keyword>
<dbReference type="Proteomes" id="UP000474175">
    <property type="component" value="Unassembled WGS sequence"/>
</dbReference>